<dbReference type="EMBL" id="KT347313">
    <property type="protein sequence ID" value="AKY02594.1"/>
    <property type="molecule type" value="Genomic_DNA"/>
</dbReference>
<dbReference type="RefSeq" id="YP_009193965.1">
    <property type="nucleotide sequence ID" value="NC_028747.1"/>
</dbReference>
<evidence type="ECO:0000313" key="1">
    <source>
        <dbReference type="EMBL" id="AKY02594.1"/>
    </source>
</evidence>
<evidence type="ECO:0000313" key="2">
    <source>
        <dbReference type="Proteomes" id="UP000201398"/>
    </source>
</evidence>
<keyword evidence="2" id="KW-1185">Reference proteome</keyword>
<dbReference type="OrthoDB" id="11633at10239"/>
<sequence>MSNTYDPAARTADEWRQLAKESMAASGESWERSDTDGFLSQMAHNANARMYRHLAKLADAGNTAELPWLFEKVGDDWQPVGEWRWVDGNYGASVRIARDGGKGTFFNPSQAENPSVRQKRDEAKGFRWGIVKCEVVAKFGANLAIRDVRKDDAALTVVTSADYANN</sequence>
<name>A0A0K1Y6V5_9CAUD</name>
<organism evidence="1 2">
    <name type="scientific">Mycobacterium phage Brusacoram</name>
    <dbReference type="NCBI Taxonomy" id="1698358"/>
    <lineage>
        <taxon>Viruses</taxon>
        <taxon>Duplodnaviria</taxon>
        <taxon>Heunggongvirae</taxon>
        <taxon>Uroviricota</taxon>
        <taxon>Caudoviricetes</taxon>
        <taxon>Pclasvirinae</taxon>
        <taxon>Fishburnevirus</taxon>
        <taxon>Fishburnevirus brusacoram</taxon>
    </lineage>
</organism>
<protein>
    <submittedName>
        <fullName evidence="1">Uncharacterized protein</fullName>
    </submittedName>
</protein>
<dbReference type="GeneID" id="26614009"/>
<dbReference type="KEGG" id="vg:26614009"/>
<accession>A0A0K1Y6V5</accession>
<dbReference type="Proteomes" id="UP000201398">
    <property type="component" value="Segment"/>
</dbReference>
<gene>
    <name evidence="1" type="ORF">SEA_BRUSACORAM_68</name>
</gene>
<reference evidence="1 2" key="1">
    <citation type="submission" date="2015-07" db="EMBL/GenBank/DDBJ databases">
        <authorList>
            <person name="Ahmed S.Y."/>
            <person name="Anderson S.M."/>
            <person name="Brusacoram J."/>
            <person name="Crum A.H."/>
            <person name="Gearhart E.M."/>
            <person name="Kleinschmidt S.L."/>
            <person name="Kroska S.N."/>
            <person name="Rotering K.H."/>
            <person name="Westholm D.E."/>
            <person name="Anders K.R."/>
            <person name="Bradley K.W."/>
            <person name="Asai D.J."/>
            <person name="Bowman C.A."/>
            <person name="Russell D.A."/>
            <person name="Pope W.H."/>
            <person name="Jacobs-Sera D."/>
            <person name="Hendrix R.W."/>
            <person name="Hatfull G.F."/>
        </authorList>
    </citation>
    <scope>NUCLEOTIDE SEQUENCE [LARGE SCALE GENOMIC DNA]</scope>
</reference>
<proteinExistence type="predicted"/>